<comment type="PTM">
    <text evidence="11">The Fe-S cluster can be nitrosylated by nitric oxide (NO).</text>
</comment>
<dbReference type="GO" id="GO:0046872">
    <property type="term" value="F:metal ion binding"/>
    <property type="evidence" value="ECO:0007669"/>
    <property type="project" value="UniProtKB-KW"/>
</dbReference>
<dbReference type="GO" id="GO:0005737">
    <property type="term" value="C:cytoplasm"/>
    <property type="evidence" value="ECO:0007669"/>
    <property type="project" value="UniProtKB-SubCell"/>
</dbReference>
<dbReference type="GO" id="GO:0045892">
    <property type="term" value="P:negative regulation of DNA-templated transcription"/>
    <property type="evidence" value="ECO:0007669"/>
    <property type="project" value="TreeGrafter"/>
</dbReference>
<gene>
    <name evidence="11" type="primary">whiB</name>
    <name evidence="14" type="ORF">W59_28143</name>
</gene>
<dbReference type="PROSITE" id="PS51674">
    <property type="entry name" value="4FE4S_WBL"/>
    <property type="match status" value="1"/>
</dbReference>
<dbReference type="AlphaFoldDB" id="I0WFM5"/>
<evidence type="ECO:0000256" key="9">
    <source>
        <dbReference type="ARBA" id="ARBA00023157"/>
    </source>
</evidence>
<reference evidence="14 15" key="1">
    <citation type="journal article" date="2012" name="J. Bacteriol.">
        <title>Draft genome sequence of the nitrophenol-degrading actinomycete Rhodococcus imtechensis RKJ300.</title>
        <authorList>
            <person name="Vikram S."/>
            <person name="Kumar S."/>
            <person name="Subramanian S."/>
            <person name="Raghava G.P."/>
        </authorList>
    </citation>
    <scope>NUCLEOTIDE SEQUENCE [LARGE SCALE GENOMIC DNA]</scope>
    <source>
        <strain evidence="14 15">RKJ300</strain>
    </source>
</reference>
<keyword evidence="9 11" id="KW-1015">Disulfide bond</keyword>
<evidence type="ECO:0000256" key="2">
    <source>
        <dbReference type="ARBA" id="ARBA00006597"/>
    </source>
</evidence>
<comment type="subcellular location">
    <subcellularLocation>
        <location evidence="1 11">Cytoplasm</location>
    </subcellularLocation>
</comment>
<evidence type="ECO:0000256" key="4">
    <source>
        <dbReference type="ARBA" id="ARBA00022723"/>
    </source>
</evidence>
<dbReference type="GO" id="GO:0003677">
    <property type="term" value="F:DNA binding"/>
    <property type="evidence" value="ECO:0007669"/>
    <property type="project" value="UniProtKB-UniRule"/>
</dbReference>
<sequence>MPRTQVSTQVPSQRSSYSWTPPATLRSTAGLHKRKVMLREQNPTVPALSPNEWEWRQHARCRYFDANLFFDPADDSTDEHAAKAICNHCPVLAHCRDYAVDAEEPHGIWGGLSPTERKRQRWSNRFKTTPTVPEQRCS</sequence>
<dbReference type="GO" id="GO:0035731">
    <property type="term" value="F:dinitrosyl-iron complex binding"/>
    <property type="evidence" value="ECO:0007669"/>
    <property type="project" value="UniProtKB-UniRule"/>
</dbReference>
<dbReference type="Proteomes" id="UP000006447">
    <property type="component" value="Unassembled WGS sequence"/>
</dbReference>
<dbReference type="EMBL" id="AJJH01000158">
    <property type="protein sequence ID" value="EID75191.1"/>
    <property type="molecule type" value="Genomic_DNA"/>
</dbReference>
<evidence type="ECO:0000256" key="8">
    <source>
        <dbReference type="ARBA" id="ARBA00023125"/>
    </source>
</evidence>
<keyword evidence="11" id="KW-0963">Cytoplasm</keyword>
<evidence type="ECO:0000256" key="11">
    <source>
        <dbReference type="HAMAP-Rule" id="MF_01479"/>
    </source>
</evidence>
<keyword evidence="7 11" id="KW-0805">Transcription regulation</keyword>
<keyword evidence="3 11" id="KW-0004">4Fe-4S</keyword>
<evidence type="ECO:0000313" key="15">
    <source>
        <dbReference type="Proteomes" id="UP000006447"/>
    </source>
</evidence>
<comment type="caution">
    <text evidence="14">The sequence shown here is derived from an EMBL/GenBank/DDBJ whole genome shotgun (WGS) entry which is preliminary data.</text>
</comment>
<feature type="binding site" evidence="11">
    <location>
        <position position="89"/>
    </location>
    <ligand>
        <name>[4Fe-4S] cluster</name>
        <dbReference type="ChEBI" id="CHEBI:49883"/>
    </ligand>
</feature>
<comment type="similarity">
    <text evidence="2 11">Belongs to the WhiB family.</text>
</comment>
<dbReference type="GO" id="GO:0045454">
    <property type="term" value="P:cell redox homeostasis"/>
    <property type="evidence" value="ECO:0007669"/>
    <property type="project" value="TreeGrafter"/>
</dbReference>
<dbReference type="HAMAP" id="MF_01479">
    <property type="entry name" value="WhiB"/>
    <property type="match status" value="1"/>
</dbReference>
<feature type="region of interest" description="Disordered" evidence="12">
    <location>
        <begin position="1"/>
        <end position="24"/>
    </location>
</feature>
<proteinExistence type="inferred from homology"/>
<comment type="PTM">
    <text evidence="11">Upon Fe-S cluster removal intramolecular disulfide bonds are formed.</text>
</comment>
<evidence type="ECO:0000256" key="5">
    <source>
        <dbReference type="ARBA" id="ARBA00023004"/>
    </source>
</evidence>
<dbReference type="InterPro" id="IPR003482">
    <property type="entry name" value="Whib"/>
</dbReference>
<keyword evidence="5 11" id="KW-0408">Iron</keyword>
<dbReference type="Pfam" id="PF02467">
    <property type="entry name" value="Whib"/>
    <property type="match status" value="1"/>
</dbReference>
<feature type="domain" description="4Fe-4S Wbl-type" evidence="13">
    <location>
        <begin position="60"/>
        <end position="119"/>
    </location>
</feature>
<dbReference type="GO" id="GO:0047134">
    <property type="term" value="F:protein-disulfide reductase [NAD(P)H] activity"/>
    <property type="evidence" value="ECO:0007669"/>
    <property type="project" value="TreeGrafter"/>
</dbReference>
<dbReference type="InterPro" id="IPR034768">
    <property type="entry name" value="4FE4S_WBL"/>
</dbReference>
<dbReference type="PANTHER" id="PTHR38839">
    <property type="entry name" value="TRANSCRIPTIONAL REGULATOR WHID-RELATED"/>
    <property type="match status" value="1"/>
</dbReference>
<evidence type="ECO:0000256" key="6">
    <source>
        <dbReference type="ARBA" id="ARBA00023014"/>
    </source>
</evidence>
<dbReference type="GO" id="GO:0051539">
    <property type="term" value="F:4 iron, 4 sulfur cluster binding"/>
    <property type="evidence" value="ECO:0007669"/>
    <property type="project" value="UniProtKB-UniRule"/>
</dbReference>
<evidence type="ECO:0000256" key="7">
    <source>
        <dbReference type="ARBA" id="ARBA00023015"/>
    </source>
</evidence>
<feature type="binding site" evidence="11">
    <location>
        <position position="86"/>
    </location>
    <ligand>
        <name>[4Fe-4S] cluster</name>
        <dbReference type="ChEBI" id="CHEBI:49883"/>
    </ligand>
</feature>
<evidence type="ECO:0000256" key="1">
    <source>
        <dbReference type="ARBA" id="ARBA00004496"/>
    </source>
</evidence>
<keyword evidence="4 11" id="KW-0479">Metal-binding</keyword>
<name>I0WFM5_RHOOP</name>
<evidence type="ECO:0000256" key="12">
    <source>
        <dbReference type="SAM" id="MobiDB-lite"/>
    </source>
</evidence>
<feature type="binding site" evidence="11">
    <location>
        <position position="61"/>
    </location>
    <ligand>
        <name>[4Fe-4S] cluster</name>
        <dbReference type="ChEBI" id="CHEBI:49883"/>
    </ligand>
</feature>
<comment type="function">
    <text evidence="11">Acts as a transcriptional regulator. Probably redox-responsive. The apo- but not holo-form probably binds DNA.</text>
</comment>
<feature type="region of interest" description="Disordered" evidence="12">
    <location>
        <begin position="117"/>
        <end position="138"/>
    </location>
</feature>
<keyword evidence="6 11" id="KW-0411">Iron-sulfur</keyword>
<protein>
    <recommendedName>
        <fullName evidence="11">Transcriptional regulator WhiB</fullName>
    </recommendedName>
</protein>
<evidence type="ECO:0000313" key="14">
    <source>
        <dbReference type="EMBL" id="EID75191.1"/>
    </source>
</evidence>
<feature type="compositionally biased region" description="Polar residues" evidence="12">
    <location>
        <begin position="125"/>
        <end position="138"/>
    </location>
</feature>
<feature type="binding site" evidence="11">
    <location>
        <position position="95"/>
    </location>
    <ligand>
        <name>[4Fe-4S] cluster</name>
        <dbReference type="ChEBI" id="CHEBI:49883"/>
    </ligand>
</feature>
<evidence type="ECO:0000259" key="13">
    <source>
        <dbReference type="PROSITE" id="PS51674"/>
    </source>
</evidence>
<evidence type="ECO:0000256" key="10">
    <source>
        <dbReference type="ARBA" id="ARBA00023163"/>
    </source>
</evidence>
<keyword evidence="8 11" id="KW-0238">DNA-binding</keyword>
<organism evidence="14 15">
    <name type="scientific">Rhodococcus opacus RKJ300 = JCM 13270</name>
    <dbReference type="NCBI Taxonomy" id="1165867"/>
    <lineage>
        <taxon>Bacteria</taxon>
        <taxon>Bacillati</taxon>
        <taxon>Actinomycetota</taxon>
        <taxon>Actinomycetes</taxon>
        <taxon>Mycobacteriales</taxon>
        <taxon>Nocardiaceae</taxon>
        <taxon>Rhodococcus</taxon>
    </lineage>
</organism>
<comment type="cofactor">
    <cofactor evidence="11">
        <name>[4Fe-4S] cluster</name>
        <dbReference type="ChEBI" id="CHEBI:49883"/>
    </cofactor>
    <text evidence="11">Binds 1 [4Fe-4S] cluster per subunit. Following nitrosylation of the [4Fe-4S] cluster binds 1 [4Fe-8(NO)] cluster per subunit.</text>
</comment>
<keyword evidence="10 11" id="KW-0804">Transcription</keyword>
<evidence type="ECO:0000256" key="3">
    <source>
        <dbReference type="ARBA" id="ARBA00022485"/>
    </source>
</evidence>
<accession>I0WFM5</accession>